<dbReference type="GeneID" id="92079927"/>
<reference evidence="3 4" key="1">
    <citation type="submission" date="2023-01" db="EMBL/GenBank/DDBJ databases">
        <title>Analysis of 21 Apiospora genomes using comparative genomics revels a genus with tremendous synthesis potential of carbohydrate active enzymes and secondary metabolites.</title>
        <authorList>
            <person name="Sorensen T."/>
        </authorList>
    </citation>
    <scope>NUCLEOTIDE SEQUENCE [LARGE SCALE GENOMIC DNA]</scope>
    <source>
        <strain evidence="3 4">CBS 24483</strain>
    </source>
</reference>
<evidence type="ECO:0000256" key="2">
    <source>
        <dbReference type="SAM" id="SignalP"/>
    </source>
</evidence>
<feature type="chain" id="PRO_5045482732" evidence="2">
    <location>
        <begin position="19"/>
        <end position="85"/>
    </location>
</feature>
<protein>
    <submittedName>
        <fullName evidence="3">Uncharacterized protein</fullName>
    </submittedName>
</protein>
<dbReference type="EMBL" id="JAQQWE010000007">
    <property type="protein sequence ID" value="KAK7946322.1"/>
    <property type="molecule type" value="Genomic_DNA"/>
</dbReference>
<feature type="compositionally biased region" description="Basic and acidic residues" evidence="1">
    <location>
        <begin position="61"/>
        <end position="78"/>
    </location>
</feature>
<evidence type="ECO:0000313" key="4">
    <source>
        <dbReference type="Proteomes" id="UP001391051"/>
    </source>
</evidence>
<evidence type="ECO:0000313" key="3">
    <source>
        <dbReference type="EMBL" id="KAK7946322.1"/>
    </source>
</evidence>
<gene>
    <name evidence="3" type="ORF">PG986_010643</name>
</gene>
<sequence>MQTTSVLAGLALGAVLLAAPLSPRGERLDTVKPVSSWLNTAETNTGGGTGFSTTGFGIHIRQHDPTKDARSVDSERTFRPAQSFL</sequence>
<dbReference type="Proteomes" id="UP001391051">
    <property type="component" value="Unassembled WGS sequence"/>
</dbReference>
<keyword evidence="2" id="KW-0732">Signal</keyword>
<organism evidence="3 4">
    <name type="scientific">Apiospora aurea</name>
    <dbReference type="NCBI Taxonomy" id="335848"/>
    <lineage>
        <taxon>Eukaryota</taxon>
        <taxon>Fungi</taxon>
        <taxon>Dikarya</taxon>
        <taxon>Ascomycota</taxon>
        <taxon>Pezizomycotina</taxon>
        <taxon>Sordariomycetes</taxon>
        <taxon>Xylariomycetidae</taxon>
        <taxon>Amphisphaeriales</taxon>
        <taxon>Apiosporaceae</taxon>
        <taxon>Apiospora</taxon>
    </lineage>
</organism>
<name>A0ABR1Q2T6_9PEZI</name>
<proteinExistence type="predicted"/>
<dbReference type="RefSeq" id="XP_066696356.1">
    <property type="nucleotide sequence ID" value="XM_066846865.1"/>
</dbReference>
<feature type="signal peptide" evidence="2">
    <location>
        <begin position="1"/>
        <end position="18"/>
    </location>
</feature>
<comment type="caution">
    <text evidence="3">The sequence shown here is derived from an EMBL/GenBank/DDBJ whole genome shotgun (WGS) entry which is preliminary data.</text>
</comment>
<accession>A0ABR1Q2T6</accession>
<evidence type="ECO:0000256" key="1">
    <source>
        <dbReference type="SAM" id="MobiDB-lite"/>
    </source>
</evidence>
<feature type="region of interest" description="Disordered" evidence="1">
    <location>
        <begin position="41"/>
        <end position="85"/>
    </location>
</feature>
<keyword evidence="4" id="KW-1185">Reference proteome</keyword>